<evidence type="ECO:0000313" key="2">
    <source>
        <dbReference type="EnsemblMetazoa" id="XP_037877305.1"/>
    </source>
</evidence>
<evidence type="ECO:0000313" key="3">
    <source>
        <dbReference type="Proteomes" id="UP000005204"/>
    </source>
</evidence>
<organism evidence="2 3">
    <name type="scientific">Bombyx mori</name>
    <name type="common">Silk moth</name>
    <dbReference type="NCBI Taxonomy" id="7091"/>
    <lineage>
        <taxon>Eukaryota</taxon>
        <taxon>Metazoa</taxon>
        <taxon>Ecdysozoa</taxon>
        <taxon>Arthropoda</taxon>
        <taxon>Hexapoda</taxon>
        <taxon>Insecta</taxon>
        <taxon>Pterygota</taxon>
        <taxon>Neoptera</taxon>
        <taxon>Endopterygota</taxon>
        <taxon>Lepidoptera</taxon>
        <taxon>Glossata</taxon>
        <taxon>Ditrysia</taxon>
        <taxon>Bombycoidea</taxon>
        <taxon>Bombycidae</taxon>
        <taxon>Bombycinae</taxon>
        <taxon>Bombyx</taxon>
    </lineage>
</organism>
<accession>A0A8R2R9Y0</accession>
<reference evidence="2" key="2">
    <citation type="submission" date="2022-06" db="UniProtKB">
        <authorList>
            <consortium name="EnsemblMetazoa"/>
        </authorList>
    </citation>
    <scope>IDENTIFICATION</scope>
    <source>
        <strain evidence="2">p50T (Dazao)</strain>
    </source>
</reference>
<proteinExistence type="predicted"/>
<feature type="region of interest" description="Disordered" evidence="1">
    <location>
        <begin position="54"/>
        <end position="88"/>
    </location>
</feature>
<keyword evidence="3" id="KW-1185">Reference proteome</keyword>
<feature type="region of interest" description="Disordered" evidence="1">
    <location>
        <begin position="175"/>
        <end position="228"/>
    </location>
</feature>
<name>A0A8R2R9Y0_BOMMO</name>
<evidence type="ECO:0000256" key="1">
    <source>
        <dbReference type="SAM" id="MobiDB-lite"/>
    </source>
</evidence>
<dbReference type="Proteomes" id="UP000005204">
    <property type="component" value="Unassembled WGS sequence"/>
</dbReference>
<sequence>MVDLVEYSVVDDTKTQCRLPVKALARLAQQSRTGRNDLPTLANLLSFLEAESRGYKNMPSPSSGSRRPGSGHALSSTQRGGGRARKDDLAVCPRSWQWRKARSVASAMKAGMTYHRVQSSGRRASRADATSLPSDDGVFFVSGRTRQASAHTSSCARTATVGTMPCCAWKIRSYGRSQPASPTGEGTDRDSRQCRGLGGREVVSVEPDFGRPAEPGSPAGTSMGGSST</sequence>
<dbReference type="EnsemblMetazoa" id="XM_038021377.1">
    <property type="protein sequence ID" value="XP_037877305.1"/>
    <property type="gene ID" value="LOC119630845"/>
</dbReference>
<reference evidence="3" key="1">
    <citation type="journal article" date="2008" name="Insect Biochem. Mol. Biol.">
        <title>The genome of a lepidopteran model insect, the silkworm Bombyx mori.</title>
        <authorList>
            <consortium name="International Silkworm Genome Consortium"/>
        </authorList>
    </citation>
    <scope>NUCLEOTIDE SEQUENCE [LARGE SCALE GENOMIC DNA]</scope>
    <source>
        <strain evidence="3">p50T</strain>
    </source>
</reference>
<protein>
    <submittedName>
        <fullName evidence="2">Uncharacterized protein</fullName>
    </submittedName>
</protein>
<dbReference type="AlphaFoldDB" id="A0A8R2R9Y0"/>
<feature type="compositionally biased region" description="Low complexity" evidence="1">
    <location>
        <begin position="59"/>
        <end position="71"/>
    </location>
</feature>